<comment type="caution">
    <text evidence="1">The sequence shown here is derived from an EMBL/GenBank/DDBJ whole genome shotgun (WGS) entry which is preliminary data.</text>
</comment>
<proteinExistence type="predicted"/>
<dbReference type="Proteomes" id="UP000664109">
    <property type="component" value="Unassembled WGS sequence"/>
</dbReference>
<organism evidence="1 2">
    <name type="scientific">Streptomyces zhihengii</name>
    <dbReference type="NCBI Taxonomy" id="1818004"/>
    <lineage>
        <taxon>Bacteria</taxon>
        <taxon>Bacillati</taxon>
        <taxon>Actinomycetota</taxon>
        <taxon>Actinomycetes</taxon>
        <taxon>Kitasatosporales</taxon>
        <taxon>Streptomycetaceae</taxon>
        <taxon>Streptomyces</taxon>
    </lineage>
</organism>
<reference evidence="1 2" key="1">
    <citation type="journal article" date="2016" name="Arch. Microbiol.">
        <title>Streptomyces zhihengii sp. nov., isolated from rhizospheric soil of Psammosilene tunicoides.</title>
        <authorList>
            <person name="Huang M.J."/>
            <person name="Fei J.J."/>
            <person name="Salam N."/>
            <person name="Kim C.J."/>
            <person name="Hozzein W.N."/>
            <person name="Xiao M."/>
            <person name="Huang H.Q."/>
            <person name="Li W.J."/>
        </authorList>
    </citation>
    <scope>NUCLEOTIDE SEQUENCE [LARGE SCALE GENOMIC DNA]</scope>
    <source>
        <strain evidence="1 2">YIM T102</strain>
    </source>
</reference>
<evidence type="ECO:0000313" key="2">
    <source>
        <dbReference type="Proteomes" id="UP000664109"/>
    </source>
</evidence>
<keyword evidence="2" id="KW-1185">Reference proteome</keyword>
<dbReference type="RefSeq" id="WP_205373813.1">
    <property type="nucleotide sequence ID" value="NZ_JAFEJA010000001.1"/>
</dbReference>
<accession>A0ABS2UQZ8</accession>
<evidence type="ECO:0000313" key="1">
    <source>
        <dbReference type="EMBL" id="MBM9619708.1"/>
    </source>
</evidence>
<protein>
    <submittedName>
        <fullName evidence="1">Uncharacterized protein</fullName>
    </submittedName>
</protein>
<sequence length="159" mass="17770">MPRRRPGALRAALPAHRPAPAWARDLGPVDDRLSAGTTAAIHFAEHTSRHVDIAPGVTARMLARYRAFVRAPGGRAALEPSSCPACPGCRYDDIAECRDTLEEVVAVLPPAAAGELRRLLDRLDARFRRRTFPDPLSWSSRWRADPRRWWLRRLYEGGG</sequence>
<gene>
    <name evidence="1" type="ORF">JE024_13380</name>
</gene>
<dbReference type="EMBL" id="JAFEJA010000001">
    <property type="protein sequence ID" value="MBM9619708.1"/>
    <property type="molecule type" value="Genomic_DNA"/>
</dbReference>
<name>A0ABS2UQZ8_9ACTN</name>